<dbReference type="InterPro" id="IPR036264">
    <property type="entry name" value="Bact_exopeptidase_dim_dom"/>
</dbReference>
<evidence type="ECO:0000259" key="3">
    <source>
        <dbReference type="Pfam" id="PF07687"/>
    </source>
</evidence>
<feature type="binding site" evidence="2">
    <location>
        <position position="159"/>
    </location>
    <ligand>
        <name>Mn(2+)</name>
        <dbReference type="ChEBI" id="CHEBI:29035"/>
        <label>2</label>
    </ligand>
</feature>
<feature type="binding site" evidence="2">
    <location>
        <position position="354"/>
    </location>
    <ligand>
        <name>Mn(2+)</name>
        <dbReference type="ChEBI" id="CHEBI:29035"/>
        <label>2</label>
    </ligand>
</feature>
<accession>A0A174E3D1</accession>
<evidence type="ECO:0000256" key="1">
    <source>
        <dbReference type="ARBA" id="ARBA00022801"/>
    </source>
</evidence>
<dbReference type="RefSeq" id="WP_055264911.1">
    <property type="nucleotide sequence ID" value="NZ_CABIXQ010000007.1"/>
</dbReference>
<comment type="cofactor">
    <cofactor evidence="2">
        <name>Mn(2+)</name>
        <dbReference type="ChEBI" id="CHEBI:29035"/>
    </cofactor>
    <text evidence="2">The Mn(2+) ion enhances activity.</text>
</comment>
<dbReference type="Gene3D" id="3.30.70.360">
    <property type="match status" value="1"/>
</dbReference>
<dbReference type="Pfam" id="PF01546">
    <property type="entry name" value="Peptidase_M20"/>
    <property type="match status" value="1"/>
</dbReference>
<gene>
    <name evidence="4" type="ORF">ERS852471_01321</name>
</gene>
<protein>
    <submittedName>
        <fullName evidence="4">Amidohydrolase</fullName>
        <ecNumber evidence="4">3.5.1.47</ecNumber>
    </submittedName>
</protein>
<organism evidence="4 5">
    <name type="scientific">Clostridium disporicum</name>
    <dbReference type="NCBI Taxonomy" id="84024"/>
    <lineage>
        <taxon>Bacteria</taxon>
        <taxon>Bacillati</taxon>
        <taxon>Bacillota</taxon>
        <taxon>Clostridia</taxon>
        <taxon>Eubacteriales</taxon>
        <taxon>Clostridiaceae</taxon>
        <taxon>Clostridium</taxon>
    </lineage>
</organism>
<keyword evidence="2" id="KW-0464">Manganese</keyword>
<feature type="binding site" evidence="2">
    <location>
        <position position="133"/>
    </location>
    <ligand>
        <name>Mn(2+)</name>
        <dbReference type="ChEBI" id="CHEBI:29035"/>
        <label>2</label>
    </ligand>
</feature>
<dbReference type="CDD" id="cd03886">
    <property type="entry name" value="M20_Acy1"/>
    <property type="match status" value="1"/>
</dbReference>
<keyword evidence="2" id="KW-0479">Metal-binding</keyword>
<dbReference type="Gene3D" id="3.40.630.10">
    <property type="entry name" value="Zn peptidases"/>
    <property type="match status" value="1"/>
</dbReference>
<dbReference type="EC" id="3.5.1.47" evidence="4"/>
<feature type="binding site" evidence="2">
    <location>
        <position position="98"/>
    </location>
    <ligand>
        <name>Mn(2+)</name>
        <dbReference type="ChEBI" id="CHEBI:29035"/>
        <label>2</label>
    </ligand>
</feature>
<dbReference type="PANTHER" id="PTHR11014">
    <property type="entry name" value="PEPTIDASE M20 FAMILY MEMBER"/>
    <property type="match status" value="1"/>
</dbReference>
<dbReference type="Proteomes" id="UP000095594">
    <property type="component" value="Unassembled WGS sequence"/>
</dbReference>
<dbReference type="PIRSF" id="PIRSF005962">
    <property type="entry name" value="Pept_M20D_amidohydro"/>
    <property type="match status" value="1"/>
</dbReference>
<dbReference type="FunFam" id="3.30.70.360:FF:000001">
    <property type="entry name" value="N-acetyldiaminopimelate deacetylase"/>
    <property type="match status" value="1"/>
</dbReference>
<evidence type="ECO:0000313" key="4">
    <source>
        <dbReference type="EMBL" id="CUO30540.1"/>
    </source>
</evidence>
<dbReference type="SUPFAM" id="SSF55031">
    <property type="entry name" value="Bacterial exopeptidase dimerisation domain"/>
    <property type="match status" value="1"/>
</dbReference>
<proteinExistence type="predicted"/>
<dbReference type="SUPFAM" id="SSF53187">
    <property type="entry name" value="Zn-dependent exopeptidases"/>
    <property type="match status" value="1"/>
</dbReference>
<dbReference type="InterPro" id="IPR017439">
    <property type="entry name" value="Amidohydrolase"/>
</dbReference>
<evidence type="ECO:0000256" key="2">
    <source>
        <dbReference type="PIRSR" id="PIRSR005962-1"/>
    </source>
</evidence>
<keyword evidence="1 4" id="KW-0378">Hydrolase</keyword>
<dbReference type="InterPro" id="IPR011650">
    <property type="entry name" value="Peptidase_M20_dimer"/>
</dbReference>
<dbReference type="PANTHER" id="PTHR11014:SF63">
    <property type="entry name" value="METALLOPEPTIDASE, PUTATIVE (AFU_ORTHOLOGUE AFUA_6G09600)-RELATED"/>
    <property type="match status" value="1"/>
</dbReference>
<dbReference type="AlphaFoldDB" id="A0A174E3D1"/>
<dbReference type="GO" id="GO:0046872">
    <property type="term" value="F:metal ion binding"/>
    <property type="evidence" value="ECO:0007669"/>
    <property type="project" value="UniProtKB-KW"/>
</dbReference>
<reference evidence="4 5" key="1">
    <citation type="submission" date="2015-09" db="EMBL/GenBank/DDBJ databases">
        <authorList>
            <consortium name="Pathogen Informatics"/>
        </authorList>
    </citation>
    <scope>NUCLEOTIDE SEQUENCE [LARGE SCALE GENOMIC DNA]</scope>
    <source>
        <strain evidence="4 5">2789STDY5834856</strain>
    </source>
</reference>
<feature type="domain" description="Peptidase M20 dimerisation" evidence="3">
    <location>
        <begin position="181"/>
        <end position="274"/>
    </location>
</feature>
<evidence type="ECO:0000313" key="5">
    <source>
        <dbReference type="Proteomes" id="UP000095594"/>
    </source>
</evidence>
<feature type="binding site" evidence="2">
    <location>
        <position position="100"/>
    </location>
    <ligand>
        <name>Mn(2+)</name>
        <dbReference type="ChEBI" id="CHEBI:29035"/>
        <label>2</label>
    </ligand>
</feature>
<dbReference type="OrthoDB" id="9776731at2"/>
<dbReference type="GO" id="GO:0050118">
    <property type="term" value="F:N-acetyldiaminopimelate deacetylase activity"/>
    <property type="evidence" value="ECO:0007669"/>
    <property type="project" value="UniProtKB-EC"/>
</dbReference>
<dbReference type="InterPro" id="IPR002933">
    <property type="entry name" value="Peptidase_M20"/>
</dbReference>
<name>A0A174E3D1_9CLOT</name>
<dbReference type="GO" id="GO:0019877">
    <property type="term" value="P:diaminopimelate biosynthetic process"/>
    <property type="evidence" value="ECO:0007669"/>
    <property type="project" value="UniProtKB-ARBA"/>
</dbReference>
<dbReference type="EMBL" id="CYZX01000007">
    <property type="protein sequence ID" value="CUO30540.1"/>
    <property type="molecule type" value="Genomic_DNA"/>
</dbReference>
<sequence>MFFEKEKFIDEVRLYRRELHRIPEIGFCEVNTSKYIREKLESFGYEVKSVAKTGLIAFRQGEISEESIAFRADIDGLKILEETNVFFQSENVDYMHACGHDGHMSILLGFAHYISTIKSVNKGILFIFQPAEEGPGGAEVIINEGVLDHYNVKHVFGLHLFPGLNEGEIGIKAGPMMAQTAEFDIDIKAESGHGAAPHKANDGIIVAAQLINSFQSIISRNINPIEGAVLTIGTINGGERRNIIAENIRLEGTLRAFDKEVYSKIKSRMSDICKGLETMFNVNINIEFRDMYPAVRNDRKLLRSLIKFLPEERLVDIDPMMLAEDFAYYQEAVPSLFFMLGVKNEELGYTHQLHNSKFNFNEEVLVEGMELYHKICEGLNVY</sequence>
<dbReference type="Pfam" id="PF07687">
    <property type="entry name" value="M20_dimer"/>
    <property type="match status" value="1"/>
</dbReference>
<dbReference type="NCBIfam" id="TIGR01891">
    <property type="entry name" value="amidohydrolases"/>
    <property type="match status" value="1"/>
</dbReference>